<sequence length="199" mass="22076">MLRTWFVLLPLLLEAIHPLLGNGDGLVLLYPQSTVFQFTIGMSMPVATNKRGSIVFSSGFQFNYVLPWNLTQFEPTVVHARASPQAQPLRLENIYMVLEDVLEKNGWSDGQECVLRTICELAEAPLARSGGDVVEEIIHLLLTPSEDSGEDDYPSRRSEIKRYEEAEILGRSGTGCGQAYGGCSRLPLDSITRLLAFES</sequence>
<gene>
    <name evidence="3" type="primary">LOC105363170</name>
</gene>
<organism evidence="2 3">
    <name type="scientific">Ceratosolen solmsi marchali</name>
    <dbReference type="NCBI Taxonomy" id="326594"/>
    <lineage>
        <taxon>Eukaryota</taxon>
        <taxon>Metazoa</taxon>
        <taxon>Ecdysozoa</taxon>
        <taxon>Arthropoda</taxon>
        <taxon>Hexapoda</taxon>
        <taxon>Insecta</taxon>
        <taxon>Pterygota</taxon>
        <taxon>Neoptera</taxon>
        <taxon>Endopterygota</taxon>
        <taxon>Hymenoptera</taxon>
        <taxon>Apocrita</taxon>
        <taxon>Proctotrupomorpha</taxon>
        <taxon>Chalcidoidea</taxon>
        <taxon>Agaonidae</taxon>
        <taxon>Agaoninae</taxon>
        <taxon>Ceratosolen</taxon>
    </lineage>
</organism>
<dbReference type="Proteomes" id="UP000695007">
    <property type="component" value="Unplaced"/>
</dbReference>
<feature type="signal peptide" evidence="1">
    <location>
        <begin position="1"/>
        <end position="21"/>
    </location>
</feature>
<feature type="chain" id="PRO_5042538317" evidence="1">
    <location>
        <begin position="22"/>
        <end position="199"/>
    </location>
</feature>
<proteinExistence type="predicted"/>
<dbReference type="Pfam" id="PF07841">
    <property type="entry name" value="DM4_12"/>
    <property type="match status" value="1"/>
</dbReference>
<dbReference type="KEGG" id="csol:105363170"/>
<dbReference type="RefSeq" id="XP_011499093.1">
    <property type="nucleotide sequence ID" value="XM_011500791.1"/>
</dbReference>
<evidence type="ECO:0000313" key="2">
    <source>
        <dbReference type="Proteomes" id="UP000695007"/>
    </source>
</evidence>
<dbReference type="AlphaFoldDB" id="A0AAJ7DWL5"/>
<protein>
    <submittedName>
        <fullName evidence="3">Uncharacterized protein LOC105363170</fullName>
    </submittedName>
</protein>
<dbReference type="InterPro" id="IPR006631">
    <property type="entry name" value="DM4_12"/>
</dbReference>
<dbReference type="PANTHER" id="PTHR21398">
    <property type="entry name" value="AGAP007094-PA"/>
    <property type="match status" value="1"/>
</dbReference>
<accession>A0AAJ7DWL5</accession>
<evidence type="ECO:0000313" key="3">
    <source>
        <dbReference type="RefSeq" id="XP_011499093.1"/>
    </source>
</evidence>
<keyword evidence="1" id="KW-0732">Signal</keyword>
<reference evidence="3" key="1">
    <citation type="submission" date="2025-08" db="UniProtKB">
        <authorList>
            <consortium name="RefSeq"/>
        </authorList>
    </citation>
    <scope>IDENTIFICATION</scope>
</reference>
<name>A0AAJ7DWL5_9HYME</name>
<keyword evidence="2" id="KW-1185">Reference proteome</keyword>
<dbReference type="SMART" id="SM00718">
    <property type="entry name" value="DM4_12"/>
    <property type="match status" value="1"/>
</dbReference>
<evidence type="ECO:0000256" key="1">
    <source>
        <dbReference type="SAM" id="SignalP"/>
    </source>
</evidence>
<dbReference type="GeneID" id="105363170"/>
<dbReference type="PANTHER" id="PTHR21398:SF4">
    <property type="entry name" value="AGAP002980-PA"/>
    <property type="match status" value="1"/>
</dbReference>